<evidence type="ECO:0000259" key="11">
    <source>
        <dbReference type="PROSITE" id="PS50102"/>
    </source>
</evidence>
<comment type="caution">
    <text evidence="13">The sequence shown here is derived from an EMBL/GenBank/DDBJ whole genome shotgun (WGS) entry which is preliminary data.</text>
</comment>
<keyword evidence="14" id="KW-1185">Reference proteome</keyword>
<dbReference type="Gene3D" id="3.40.630.30">
    <property type="match status" value="1"/>
</dbReference>
<dbReference type="Pfam" id="PF00076">
    <property type="entry name" value="RRM_1"/>
    <property type="match status" value="1"/>
</dbReference>
<evidence type="ECO:0000256" key="1">
    <source>
        <dbReference type="ARBA" id="ARBA00022801"/>
    </source>
</evidence>
<evidence type="ECO:0000256" key="6">
    <source>
        <dbReference type="ARBA" id="ARBA00066938"/>
    </source>
</evidence>
<evidence type="ECO:0000313" key="13">
    <source>
        <dbReference type="EMBL" id="RXN23053.1"/>
    </source>
</evidence>
<dbReference type="PANTHER" id="PTHR13170:SF19">
    <property type="entry name" value="O-GLCNACASE-LIKE"/>
    <property type="match status" value="1"/>
</dbReference>
<feature type="compositionally biased region" description="Basic and acidic residues" evidence="10">
    <location>
        <begin position="159"/>
        <end position="170"/>
    </location>
</feature>
<dbReference type="PANTHER" id="PTHR13170">
    <property type="entry name" value="O-GLCNACASE"/>
    <property type="match status" value="1"/>
</dbReference>
<dbReference type="InterPro" id="IPR012677">
    <property type="entry name" value="Nucleotide-bd_a/b_plait_sf"/>
</dbReference>
<feature type="compositionally biased region" description="Basic and acidic residues" evidence="10">
    <location>
        <begin position="425"/>
        <end position="434"/>
    </location>
</feature>
<dbReference type="InterPro" id="IPR017853">
    <property type="entry name" value="GH"/>
</dbReference>
<feature type="domain" description="RRM" evidence="11">
    <location>
        <begin position="878"/>
        <end position="955"/>
    </location>
</feature>
<feature type="compositionally biased region" description="Basic and acidic residues" evidence="10">
    <location>
        <begin position="183"/>
        <end position="195"/>
    </location>
</feature>
<reference evidence="13 14" key="1">
    <citation type="submission" date="2018-03" db="EMBL/GenBank/DDBJ databases">
        <title>Draft genome sequence of Rohu Carp (Labeo rohita).</title>
        <authorList>
            <person name="Das P."/>
            <person name="Kushwaha B."/>
            <person name="Joshi C.G."/>
            <person name="Kumar D."/>
            <person name="Nagpure N.S."/>
            <person name="Sahoo L."/>
            <person name="Das S.P."/>
            <person name="Bit A."/>
            <person name="Patnaik S."/>
            <person name="Meher P.K."/>
            <person name="Jayasankar P."/>
            <person name="Koringa P.G."/>
            <person name="Patel N.V."/>
            <person name="Hinsu A.T."/>
            <person name="Kumar R."/>
            <person name="Pandey M."/>
            <person name="Agarwal S."/>
            <person name="Srivastava S."/>
            <person name="Singh M."/>
            <person name="Iquebal M.A."/>
            <person name="Jaiswal S."/>
            <person name="Angadi U.B."/>
            <person name="Kumar N."/>
            <person name="Raza M."/>
            <person name="Shah T.M."/>
            <person name="Rai A."/>
            <person name="Jena J.K."/>
        </authorList>
    </citation>
    <scope>NUCLEOTIDE SEQUENCE [LARGE SCALE GENOMIC DNA]</scope>
    <source>
        <strain evidence="13">DASCIFA01</strain>
        <tissue evidence="13">Testis</tissue>
    </source>
</reference>
<keyword evidence="9" id="KW-0175">Coiled coil</keyword>
<evidence type="ECO:0000256" key="7">
    <source>
        <dbReference type="ARBA" id="ARBA00076634"/>
    </source>
</evidence>
<proteinExistence type="evidence at protein level"/>
<name>A0A498MT67_LABRO</name>
<feature type="compositionally biased region" description="Polar residues" evidence="10">
    <location>
        <begin position="334"/>
        <end position="352"/>
    </location>
</feature>
<accession>A0A498MT67</accession>
<keyword evidence="2" id="KW-0326">Glycosidase</keyword>
<dbReference type="FunFam" id="3.20.20.80:FF:000009">
    <property type="entry name" value="O-GlcNAcase BT_4395"/>
    <property type="match status" value="1"/>
</dbReference>
<dbReference type="EMBL" id="QBIY01012571">
    <property type="protein sequence ID" value="RXN23053.1"/>
    <property type="molecule type" value="Genomic_DNA"/>
</dbReference>
<keyword evidence="8" id="KW-0694">RNA-binding</keyword>
<dbReference type="GO" id="GO:0009100">
    <property type="term" value="P:glycoprotein metabolic process"/>
    <property type="evidence" value="ECO:0007669"/>
    <property type="project" value="TreeGrafter"/>
</dbReference>
<evidence type="ECO:0000256" key="2">
    <source>
        <dbReference type="ARBA" id="ARBA00023295"/>
    </source>
</evidence>
<feature type="region of interest" description="Disordered" evidence="10">
    <location>
        <begin position="323"/>
        <end position="352"/>
    </location>
</feature>
<feature type="region of interest" description="Disordered" evidence="10">
    <location>
        <begin position="142"/>
        <end position="195"/>
    </location>
</feature>
<dbReference type="SUPFAM" id="SSF54928">
    <property type="entry name" value="RNA-binding domain, RBD"/>
    <property type="match status" value="1"/>
</dbReference>
<organism evidence="13 14">
    <name type="scientific">Labeo rohita</name>
    <name type="common">Indian major carp</name>
    <name type="synonym">Cyprinus rohita</name>
    <dbReference type="NCBI Taxonomy" id="84645"/>
    <lineage>
        <taxon>Eukaryota</taxon>
        <taxon>Metazoa</taxon>
        <taxon>Chordata</taxon>
        <taxon>Craniata</taxon>
        <taxon>Vertebrata</taxon>
        <taxon>Euteleostomi</taxon>
        <taxon>Actinopterygii</taxon>
        <taxon>Neopterygii</taxon>
        <taxon>Teleostei</taxon>
        <taxon>Ostariophysi</taxon>
        <taxon>Cypriniformes</taxon>
        <taxon>Cyprinidae</taxon>
        <taxon>Labeoninae</taxon>
        <taxon>Labeonini</taxon>
        <taxon>Labeo</taxon>
    </lineage>
</organism>
<dbReference type="GO" id="GO:0102571">
    <property type="term" value="F:[protein]-3-O-(N-acetyl-D-glucosaminyl)-L-serine/L-threonine O-N-acetyl-alpha-D-glucosaminase activity"/>
    <property type="evidence" value="ECO:0007669"/>
    <property type="project" value="UniProtKB-EC"/>
</dbReference>
<keyword evidence="15" id="KW-1267">Proteomics identification</keyword>
<feature type="region of interest" description="Disordered" evidence="10">
    <location>
        <begin position="408"/>
        <end position="434"/>
    </location>
</feature>
<feature type="compositionally biased region" description="Polar residues" evidence="10">
    <location>
        <begin position="496"/>
        <end position="511"/>
    </location>
</feature>
<gene>
    <name evidence="13" type="ORF">ROHU_036697</name>
</gene>
<dbReference type="PROSITE" id="PS50102">
    <property type="entry name" value="RRM"/>
    <property type="match status" value="1"/>
</dbReference>
<feature type="region of interest" description="Disordered" evidence="10">
    <location>
        <begin position="1326"/>
        <end position="1359"/>
    </location>
</feature>
<dbReference type="Gene3D" id="3.30.70.330">
    <property type="match status" value="1"/>
</dbReference>
<keyword evidence="1" id="KW-0378">Hydrolase</keyword>
<dbReference type="SMART" id="SM00360">
    <property type="entry name" value="RRM"/>
    <property type="match status" value="1"/>
</dbReference>
<evidence type="ECO:0007829" key="15">
    <source>
        <dbReference type="PeptideAtlas" id="A0A498MT67"/>
    </source>
</evidence>
<dbReference type="GO" id="GO:0016231">
    <property type="term" value="F:beta-N-acetylglucosaminidase activity"/>
    <property type="evidence" value="ECO:0007669"/>
    <property type="project" value="TreeGrafter"/>
</dbReference>
<feature type="coiled-coil region" evidence="9">
    <location>
        <begin position="851"/>
        <end position="878"/>
    </location>
</feature>
<dbReference type="InterPro" id="IPR011496">
    <property type="entry name" value="O-GlcNAcase_cat"/>
</dbReference>
<evidence type="ECO:0000256" key="8">
    <source>
        <dbReference type="PROSITE-ProRule" id="PRU00176"/>
    </source>
</evidence>
<dbReference type="CDD" id="cd12624">
    <property type="entry name" value="RRM_PRC"/>
    <property type="match status" value="1"/>
</dbReference>
<dbReference type="Pfam" id="PF07555">
    <property type="entry name" value="NAGidase"/>
    <property type="match status" value="1"/>
</dbReference>
<dbReference type="STRING" id="84645.A0A498MT67"/>
<dbReference type="InterPro" id="IPR034834">
    <property type="entry name" value="PRC_RRM"/>
</dbReference>
<sequence>MITADTRICSDAVNRLFWDDCTSTHDRAAFSAVVTGLASCCQWLTGCQVEFEKHDVPVFELDVGRISDALHGSLDPSILSIFQDKTPTDSVESEASLLSALTEMLDSVDVETLSPFDMLPDTEIFSAQKGSDHSLRNLLQLSHTSPDRPKIPQSPTAKSGREVVMSDRQLRPRRHLGTQSEISQRDDDEKKSRSVRTFRIESDPIFPQDGRELLADLVRHMHPYCIRTDLEKETRVSAEEEEEEEVFVDVEGYEEQEDNILDQSGHGPEQDQEPNAQNMCNNNQEKHVKTTPQRSALVKTSDAGRVKKTVTFALNLISVHEIPPDDEESDSEQICESTSSKTDITSPQKPKSLSLDQYRLLRQKKKPLEEKRMDYRTKWPSLPDLPKELPPILPDLFAPKLNPNTPSEMLPAGKVKTSQSQEISRPPRKETRKAVDVCVDPPNPVLVPLKATQHINAAQTQAAPQDASEPLSTDSKTDVCVSCEEVRLSEVVPVTSASGSVTVRSQTSAPGSPTRAGPKPSAEKRQTSVLMPSTVTERHNAGQNQTTCEEIGIEAADLTSLLEQFETQASEGQMVPEVSQDEHQDRWSQHCRLTDLSSTAGLTPPATPPHQMWRPLVSVKGTKHESIKPSPGKTIQIIEPRPLPPSKTHSKPSLPTFTPALNRALAFLDHDYCGIQDSKTSFAHTNSRCEYRTLSETPRLPGSVLLSPDSSPCRMEAFEEAESLRGRALRFSSRSPSSLERGRVSFTTQKKSVILATGPGILEAVPPRAPVHGRLLVLLLASVDAAAPDHAPDRKPDRDPDRYIAPVRVRARARLSRTGESLVADGRGQCERNRTDDSSCVDCESKRVVVLSHRQKELNRLHEEARKLRQQKAIEERRVVYVGGIRGSMLPSDLKDRFSLFGKVEDCTVHLRSHGDNYGFVTYYNTDDAYAAIENGSKLRRPDELPFDICFGGRRQFCKSNYADLDSSRDADPTPRSRCESFDFDTLLKQAQRGMKSRLITGSAAKPGIMSKKSKIFLGGVVEGFYGRPWTMSQRKELFRREQKWGLNTYLYAPKDDYKHRMYWRDLYSLEEADQLMTLISAAKEHNVEFIYAISPGLDITFSNPKEVAALKRKLNQVCGFGCRSFALLFDDIETEMCPADKEAFSSFAEAQVSITNEVFLHLEEPHTFLFCPTDYCALFCTPSVPQSAYLNTVGEKLNAGIDILWTGPKVVSNDISVASIDEVSAVLRRPPVIWDNIHANDYDPQRLFLGPFKNRSTELIPKLRGILTNPNCEFEPNFVAIHTLATWCSYGQKDVSMDGDDQGSDYNPREALRLALTDWLVEFGKADQPDGGRGGRSKREASDEEPMQTDGYVPGPKDNPLYTAEPLTLEDLTLLSELFYLPYEHGATAVLMLQELHWLRSHCDVAAFGPAGEDSEKGKEWRRRADKFDDMCADVVRMFNRLSNVPNRIILYDLYNYICDIKSGVTMAKAYVKTLGGQTPHPALALTDEPEPWGFRGGLSGEFQRMLPSHGNRDLFRSPPATRVYTIRPCTPKDQPEVLKIFKEMQTETQQKVELVGDRLVEGHVTPSQNCSLILDDASGVCGYAFALSDAKTAMAKAQYPETMLQDFPSVVAIQIHSRVPDHSTAKRLIEQMLSALRDSGSKGVFSEFRSNDRRMFDFLKTLDVFQVLKVDGLPTNLVIMGTKL</sequence>
<protein>
    <recommendedName>
        <fullName evidence="6">protein O-GlcNAcase</fullName>
        <ecNumber evidence="6">3.2.1.169</ecNumber>
    </recommendedName>
    <alternativeName>
        <fullName evidence="3">Beta-N-acetylhexosaminidase</fullName>
    </alternativeName>
    <alternativeName>
        <fullName evidence="7">Beta-hexosaminidase</fullName>
    </alternativeName>
</protein>
<evidence type="ECO:0000313" key="14">
    <source>
        <dbReference type="Proteomes" id="UP000290572"/>
    </source>
</evidence>
<dbReference type="GO" id="GO:0003723">
    <property type="term" value="F:RNA binding"/>
    <property type="evidence" value="ECO:0007669"/>
    <property type="project" value="UniProtKB-UniRule"/>
</dbReference>
<feature type="domain" description="GH84" evidence="12">
    <location>
        <begin position="1017"/>
        <end position="1293"/>
    </location>
</feature>
<comment type="catalytic activity">
    <reaction evidence="5">
        <text>3-O-(N-acetyl-beta-D-glucosaminyl)-L-threonyl-[protein] + H2O = L-threonyl-[protein] + N-acetyl-D-glucosamine</text>
        <dbReference type="Rhea" id="RHEA:48892"/>
        <dbReference type="Rhea" id="RHEA-COMP:11060"/>
        <dbReference type="Rhea" id="RHEA-COMP:12252"/>
        <dbReference type="ChEBI" id="CHEBI:15377"/>
        <dbReference type="ChEBI" id="CHEBI:30013"/>
        <dbReference type="ChEBI" id="CHEBI:90840"/>
        <dbReference type="ChEBI" id="CHEBI:506227"/>
        <dbReference type="EC" id="3.2.1.169"/>
    </reaction>
</comment>
<feature type="region of interest" description="Disordered" evidence="10">
    <location>
        <begin position="623"/>
        <end position="652"/>
    </location>
</feature>
<evidence type="ECO:0000259" key="12">
    <source>
        <dbReference type="PROSITE" id="PS52009"/>
    </source>
</evidence>
<dbReference type="Gene3D" id="1.20.58.240">
    <property type="entry name" value="STAT, domain 1"/>
    <property type="match status" value="1"/>
</dbReference>
<dbReference type="EC" id="3.2.1.169" evidence="6"/>
<feature type="region of interest" description="Disordered" evidence="10">
    <location>
        <begin position="496"/>
        <end position="529"/>
    </location>
</feature>
<dbReference type="SUPFAM" id="SSF51445">
    <property type="entry name" value="(Trans)glycosidases"/>
    <property type="match status" value="1"/>
</dbReference>
<dbReference type="InterPro" id="IPR000504">
    <property type="entry name" value="RRM_dom"/>
</dbReference>
<evidence type="ECO:0000256" key="9">
    <source>
        <dbReference type="SAM" id="Coils"/>
    </source>
</evidence>
<evidence type="ECO:0000256" key="3">
    <source>
        <dbReference type="ARBA" id="ARBA00030512"/>
    </source>
</evidence>
<dbReference type="PROSITE" id="PS52009">
    <property type="entry name" value="GH84"/>
    <property type="match status" value="1"/>
</dbReference>
<dbReference type="InterPro" id="IPR035979">
    <property type="entry name" value="RBD_domain_sf"/>
</dbReference>
<dbReference type="Proteomes" id="UP000290572">
    <property type="component" value="Unassembled WGS sequence"/>
</dbReference>
<evidence type="ECO:0000256" key="4">
    <source>
        <dbReference type="ARBA" id="ARBA00050933"/>
    </source>
</evidence>
<dbReference type="InterPro" id="IPR051822">
    <property type="entry name" value="Glycosyl_Hydrolase_84"/>
</dbReference>
<feature type="compositionally biased region" description="Acidic residues" evidence="10">
    <location>
        <begin position="324"/>
        <end position="333"/>
    </location>
</feature>
<comment type="catalytic activity">
    <reaction evidence="4">
        <text>3-O-(N-acetyl-beta-D-glucosaminyl)-L-seryl-[protein] + H2O = N-acetyl-D-glucosamine + L-seryl-[protein]</text>
        <dbReference type="Rhea" id="RHEA:48876"/>
        <dbReference type="Rhea" id="RHEA-COMP:9863"/>
        <dbReference type="Rhea" id="RHEA-COMP:12251"/>
        <dbReference type="ChEBI" id="CHEBI:15377"/>
        <dbReference type="ChEBI" id="CHEBI:29999"/>
        <dbReference type="ChEBI" id="CHEBI:90838"/>
        <dbReference type="ChEBI" id="CHEBI:506227"/>
        <dbReference type="EC" id="3.2.1.169"/>
    </reaction>
</comment>
<dbReference type="Gene3D" id="3.20.20.80">
    <property type="entry name" value="Glycosidases"/>
    <property type="match status" value="1"/>
</dbReference>
<evidence type="ECO:0000256" key="10">
    <source>
        <dbReference type="SAM" id="MobiDB-lite"/>
    </source>
</evidence>
<dbReference type="FunFam" id="1.20.58.240:FF:000001">
    <property type="entry name" value="O-GlcNAcase like"/>
    <property type="match status" value="1"/>
</dbReference>
<evidence type="ECO:0000256" key="5">
    <source>
        <dbReference type="ARBA" id="ARBA00052136"/>
    </source>
</evidence>